<dbReference type="KEGG" id="amim:MIM_c07670"/>
<accession>W0P816</accession>
<keyword evidence="2" id="KW-1185">Reference proteome</keyword>
<sequence>MLAAQSYVQSGRRIVVNVDLEKFFDWANHDILIDRLQKRIAGAGVIRLIRAYLDSGIMDSGVVIERHEGMPQGATALAATTY</sequence>
<organism evidence="1 2">
    <name type="scientific">Advenella mimigardefordensis (strain DSM 17166 / LMG 22922 / DPN7)</name>
    <dbReference type="NCBI Taxonomy" id="1247726"/>
    <lineage>
        <taxon>Bacteria</taxon>
        <taxon>Pseudomonadati</taxon>
        <taxon>Pseudomonadota</taxon>
        <taxon>Betaproteobacteria</taxon>
        <taxon>Burkholderiales</taxon>
        <taxon>Alcaligenaceae</taxon>
    </lineage>
</organism>
<dbReference type="SUPFAM" id="SSF56672">
    <property type="entry name" value="DNA/RNA polymerases"/>
    <property type="match status" value="1"/>
</dbReference>
<proteinExistence type="predicted"/>
<dbReference type="AlphaFoldDB" id="W0P816"/>
<dbReference type="HOGENOM" id="CLU_2550761_0_0_4"/>
<keyword evidence="1" id="KW-0695">RNA-directed DNA polymerase</keyword>
<dbReference type="GO" id="GO:0003964">
    <property type="term" value="F:RNA-directed DNA polymerase activity"/>
    <property type="evidence" value="ECO:0007669"/>
    <property type="project" value="UniProtKB-KW"/>
</dbReference>
<gene>
    <name evidence="1" type="ORF">MIM_c07670</name>
</gene>
<dbReference type="eggNOG" id="COG3344">
    <property type="taxonomic scope" value="Bacteria"/>
</dbReference>
<dbReference type="EMBL" id="CP003915">
    <property type="protein sequence ID" value="AHG62866.1"/>
    <property type="molecule type" value="Genomic_DNA"/>
</dbReference>
<evidence type="ECO:0000313" key="2">
    <source>
        <dbReference type="Proteomes" id="UP000019095"/>
    </source>
</evidence>
<name>W0P816_ADVMD</name>
<protein>
    <submittedName>
        <fullName evidence="1">Putative RNA-directed DNA polymerase</fullName>
    </submittedName>
</protein>
<keyword evidence="1" id="KW-0808">Transferase</keyword>
<keyword evidence="1" id="KW-0548">Nucleotidyltransferase</keyword>
<dbReference type="InterPro" id="IPR043502">
    <property type="entry name" value="DNA/RNA_pol_sf"/>
</dbReference>
<reference evidence="1 2" key="1">
    <citation type="journal article" date="2014" name="Microbiology">
        <title>Unravelling the complete genome sequence of Advenella mimigardefordensis strain DPN7T and novel insights in the catabolism of the xenobiotic polythioester precursor 3,3'-dithiodipropionate.</title>
        <authorList>
            <person name="Wubbeler J.H."/>
            <person name="Hiessl S."/>
            <person name="Schuldes J."/>
            <person name="Thurmer A."/>
            <person name="Daniel R."/>
            <person name="Steinbuchel A."/>
        </authorList>
    </citation>
    <scope>NUCLEOTIDE SEQUENCE [LARGE SCALE GENOMIC DNA]</scope>
    <source>
        <strain evidence="2">DSM 17166 / LMG 22922 / DPN7</strain>
    </source>
</reference>
<evidence type="ECO:0000313" key="1">
    <source>
        <dbReference type="EMBL" id="AHG62866.1"/>
    </source>
</evidence>
<dbReference type="Proteomes" id="UP000019095">
    <property type="component" value="Chromosome"/>
</dbReference>
<dbReference type="PATRIC" id="fig|1247726.3.peg.831"/>